<evidence type="ECO:0000313" key="5">
    <source>
        <dbReference type="EMBL" id="SDC00546.1"/>
    </source>
</evidence>
<keyword evidence="2" id="KW-0547">Nucleotide-binding</keyword>
<accession>A0A1G6I494</accession>
<dbReference type="RefSeq" id="WP_143338644.1">
    <property type="nucleotide sequence ID" value="NZ_FMYU01000001.1"/>
</dbReference>
<evidence type="ECO:0000256" key="3">
    <source>
        <dbReference type="ARBA" id="ARBA00022840"/>
    </source>
</evidence>
<dbReference type="OrthoDB" id="9809450at2"/>
<dbReference type="InterPro" id="IPR017871">
    <property type="entry name" value="ABC_transporter-like_CS"/>
</dbReference>
<feature type="domain" description="ABC transporter" evidence="4">
    <location>
        <begin position="4"/>
        <end position="230"/>
    </location>
</feature>
<dbReference type="InterPro" id="IPR027417">
    <property type="entry name" value="P-loop_NTPase"/>
</dbReference>
<evidence type="ECO:0000256" key="2">
    <source>
        <dbReference type="ARBA" id="ARBA00022741"/>
    </source>
</evidence>
<keyword evidence="3 5" id="KW-0067">ATP-binding</keyword>
<sequence>MIEVKLKKKLFTFELNVDLTIQGNDFVSIFGPSGAGKTTILRLIAGLDKPDSGYICVDGKVWYSSKDNIDLPVRLRKIGFVFQDYALFENMSVAKNVEFALESKKDSGYVDELLELVNLREYKNEKISLLSGGQKQRLALIRALARKPKVLLLDEPMSALDWSLRATLQDELLFLQKKFNITAIMVSHEISEVAKLSDYIFVIKNGKITKHGKPQAIFDIDTNNVNIFGTVIDKKASDLLGILKVLIGNSIVYIPTNKNQFSNLSIGDKILITTKAFNFSTKKIILD</sequence>
<dbReference type="EMBL" id="FMYU01000001">
    <property type="protein sequence ID" value="SDC00546.1"/>
    <property type="molecule type" value="Genomic_DNA"/>
</dbReference>
<dbReference type="GO" id="GO:0016887">
    <property type="term" value="F:ATP hydrolysis activity"/>
    <property type="evidence" value="ECO:0007669"/>
    <property type="project" value="InterPro"/>
</dbReference>
<dbReference type="GO" id="GO:0005524">
    <property type="term" value="F:ATP binding"/>
    <property type="evidence" value="ECO:0007669"/>
    <property type="project" value="UniProtKB-KW"/>
</dbReference>
<evidence type="ECO:0000313" key="6">
    <source>
        <dbReference type="Proteomes" id="UP000199411"/>
    </source>
</evidence>
<keyword evidence="6" id="KW-1185">Reference proteome</keyword>
<dbReference type="InterPro" id="IPR050093">
    <property type="entry name" value="ABC_SmlMolc_Importer"/>
</dbReference>
<dbReference type="InterPro" id="IPR003593">
    <property type="entry name" value="AAA+_ATPase"/>
</dbReference>
<keyword evidence="1" id="KW-0813">Transport</keyword>
<dbReference type="Proteomes" id="UP000199411">
    <property type="component" value="Unassembled WGS sequence"/>
</dbReference>
<dbReference type="Pfam" id="PF00005">
    <property type="entry name" value="ABC_tran"/>
    <property type="match status" value="1"/>
</dbReference>
<organism evidence="5 6">
    <name type="scientific">Desulfurella multipotens</name>
    <dbReference type="NCBI Taxonomy" id="79269"/>
    <lineage>
        <taxon>Bacteria</taxon>
        <taxon>Pseudomonadati</taxon>
        <taxon>Campylobacterota</taxon>
        <taxon>Desulfurellia</taxon>
        <taxon>Desulfurellales</taxon>
        <taxon>Desulfurellaceae</taxon>
        <taxon>Desulfurella</taxon>
    </lineage>
</organism>
<gene>
    <name evidence="5" type="ORF">SAMN05660835_00193</name>
</gene>
<evidence type="ECO:0000259" key="4">
    <source>
        <dbReference type="PROSITE" id="PS50893"/>
    </source>
</evidence>
<dbReference type="InterPro" id="IPR003439">
    <property type="entry name" value="ABC_transporter-like_ATP-bd"/>
</dbReference>
<dbReference type="PANTHER" id="PTHR42781">
    <property type="entry name" value="SPERMIDINE/PUTRESCINE IMPORT ATP-BINDING PROTEIN POTA"/>
    <property type="match status" value="1"/>
</dbReference>
<dbReference type="PROSITE" id="PS50893">
    <property type="entry name" value="ABC_TRANSPORTER_2"/>
    <property type="match status" value="1"/>
</dbReference>
<dbReference type="SUPFAM" id="SSF52540">
    <property type="entry name" value="P-loop containing nucleoside triphosphate hydrolases"/>
    <property type="match status" value="1"/>
</dbReference>
<proteinExistence type="predicted"/>
<dbReference type="SMART" id="SM00382">
    <property type="entry name" value="AAA"/>
    <property type="match status" value="1"/>
</dbReference>
<dbReference type="AlphaFoldDB" id="A0A1G6I494"/>
<dbReference type="PANTHER" id="PTHR42781:SF4">
    <property type="entry name" value="SPERMIDINE_PUTRESCINE IMPORT ATP-BINDING PROTEIN POTA"/>
    <property type="match status" value="1"/>
</dbReference>
<protein>
    <submittedName>
        <fullName evidence="5">Molybdate transport system ATP-binding protein</fullName>
    </submittedName>
</protein>
<evidence type="ECO:0000256" key="1">
    <source>
        <dbReference type="ARBA" id="ARBA00022448"/>
    </source>
</evidence>
<reference evidence="6" key="1">
    <citation type="submission" date="2016-10" db="EMBL/GenBank/DDBJ databases">
        <authorList>
            <person name="Varghese N."/>
            <person name="Submissions S."/>
        </authorList>
    </citation>
    <scope>NUCLEOTIDE SEQUENCE [LARGE SCALE GENOMIC DNA]</scope>
    <source>
        <strain evidence="6">DSM 8415</strain>
    </source>
</reference>
<dbReference type="PROSITE" id="PS00211">
    <property type="entry name" value="ABC_TRANSPORTER_1"/>
    <property type="match status" value="1"/>
</dbReference>
<name>A0A1G6I494_9BACT</name>
<dbReference type="Gene3D" id="3.40.50.300">
    <property type="entry name" value="P-loop containing nucleotide triphosphate hydrolases"/>
    <property type="match status" value="1"/>
</dbReference>